<gene>
    <name evidence="2" type="ORF">Val02_59890</name>
</gene>
<proteinExistence type="predicted"/>
<keyword evidence="3" id="KW-1185">Reference proteome</keyword>
<dbReference type="AlphaFoldDB" id="A0A8J3YSS9"/>
<reference evidence="2" key="1">
    <citation type="submission" date="2021-01" db="EMBL/GenBank/DDBJ databases">
        <title>Whole genome shotgun sequence of Virgisporangium aliadipatigenens NBRC 105644.</title>
        <authorList>
            <person name="Komaki H."/>
            <person name="Tamura T."/>
        </authorList>
    </citation>
    <scope>NUCLEOTIDE SEQUENCE</scope>
    <source>
        <strain evidence="2">NBRC 105644</strain>
    </source>
</reference>
<feature type="region of interest" description="Disordered" evidence="1">
    <location>
        <begin position="75"/>
        <end position="123"/>
    </location>
</feature>
<sequence>MTTISGVSGAYATQPAHWAQPPQRDRQDPMAKVAGALGMTSEELKNELTAGKSLNQVAEAKGIDHDTLVAAIKEGLPTAGDGSRKVDTTQLAEKIAAQQGPPPGRGSGGPPPGGPAGNLNALTDTDTLDKLSSLLETDSKELTATVKSPKDLVELFQKKGVDVSALRDVLNGKGNLVDVSL</sequence>
<accession>A0A8J3YSS9</accession>
<organism evidence="2 3">
    <name type="scientific">Virgisporangium aliadipatigenens</name>
    <dbReference type="NCBI Taxonomy" id="741659"/>
    <lineage>
        <taxon>Bacteria</taxon>
        <taxon>Bacillati</taxon>
        <taxon>Actinomycetota</taxon>
        <taxon>Actinomycetes</taxon>
        <taxon>Micromonosporales</taxon>
        <taxon>Micromonosporaceae</taxon>
        <taxon>Virgisporangium</taxon>
    </lineage>
</organism>
<evidence type="ECO:0000313" key="3">
    <source>
        <dbReference type="Proteomes" id="UP000619260"/>
    </source>
</evidence>
<feature type="region of interest" description="Disordered" evidence="1">
    <location>
        <begin position="1"/>
        <end position="30"/>
    </location>
</feature>
<comment type="caution">
    <text evidence="2">The sequence shown here is derived from an EMBL/GenBank/DDBJ whole genome shotgun (WGS) entry which is preliminary data.</text>
</comment>
<protein>
    <submittedName>
        <fullName evidence="2">Uncharacterized protein</fullName>
    </submittedName>
</protein>
<evidence type="ECO:0000313" key="2">
    <source>
        <dbReference type="EMBL" id="GIJ49103.1"/>
    </source>
</evidence>
<dbReference type="EMBL" id="BOPF01000024">
    <property type="protein sequence ID" value="GIJ49103.1"/>
    <property type="molecule type" value="Genomic_DNA"/>
</dbReference>
<feature type="compositionally biased region" description="Pro residues" evidence="1">
    <location>
        <begin position="100"/>
        <end position="114"/>
    </location>
</feature>
<dbReference type="Proteomes" id="UP000619260">
    <property type="component" value="Unassembled WGS sequence"/>
</dbReference>
<dbReference type="RefSeq" id="WP_203902568.1">
    <property type="nucleotide sequence ID" value="NZ_BOPF01000024.1"/>
</dbReference>
<name>A0A8J3YSS9_9ACTN</name>
<evidence type="ECO:0000256" key="1">
    <source>
        <dbReference type="SAM" id="MobiDB-lite"/>
    </source>
</evidence>